<dbReference type="Proteomes" id="UP001434883">
    <property type="component" value="Unassembled WGS sequence"/>
</dbReference>
<feature type="transmembrane region" description="Helical" evidence="1">
    <location>
        <begin position="104"/>
        <end position="123"/>
    </location>
</feature>
<reference evidence="2 3" key="1">
    <citation type="submission" date="2021-06" db="EMBL/GenBank/DDBJ databases">
        <authorList>
            <person name="Palmer J.M."/>
        </authorList>
    </citation>
    <scope>NUCLEOTIDE SEQUENCE [LARGE SCALE GENOMIC DNA]</scope>
    <source>
        <strain evidence="2 3">XC_2019</strain>
        <tissue evidence="2">Muscle</tissue>
    </source>
</reference>
<proteinExistence type="predicted"/>
<keyword evidence="1" id="KW-1133">Transmembrane helix</keyword>
<organism evidence="2 3">
    <name type="scientific">Xenoophorus captivus</name>
    <dbReference type="NCBI Taxonomy" id="1517983"/>
    <lineage>
        <taxon>Eukaryota</taxon>
        <taxon>Metazoa</taxon>
        <taxon>Chordata</taxon>
        <taxon>Craniata</taxon>
        <taxon>Vertebrata</taxon>
        <taxon>Euteleostomi</taxon>
        <taxon>Actinopterygii</taxon>
        <taxon>Neopterygii</taxon>
        <taxon>Teleostei</taxon>
        <taxon>Neoteleostei</taxon>
        <taxon>Acanthomorphata</taxon>
        <taxon>Ovalentaria</taxon>
        <taxon>Atherinomorphae</taxon>
        <taxon>Cyprinodontiformes</taxon>
        <taxon>Goodeidae</taxon>
        <taxon>Xenoophorus</taxon>
    </lineage>
</organism>
<keyword evidence="1" id="KW-0472">Membrane</keyword>
<name>A0ABV0QYH3_9TELE</name>
<keyword evidence="1" id="KW-0812">Transmembrane</keyword>
<dbReference type="EMBL" id="JAHRIN010026692">
    <property type="protein sequence ID" value="MEQ2200898.1"/>
    <property type="molecule type" value="Genomic_DNA"/>
</dbReference>
<evidence type="ECO:0000313" key="2">
    <source>
        <dbReference type="EMBL" id="MEQ2200898.1"/>
    </source>
</evidence>
<comment type="caution">
    <text evidence="2">The sequence shown here is derived from an EMBL/GenBank/DDBJ whole genome shotgun (WGS) entry which is preliminary data.</text>
</comment>
<keyword evidence="3" id="KW-1185">Reference proteome</keyword>
<gene>
    <name evidence="2" type="ORF">XENOCAPTIV_004550</name>
</gene>
<sequence length="124" mass="14151">MKGYRLTVLMYQDQSLGYGKRNSRSSVFRIVPKFKKEKAAKKMSPQSGRDHTVTFPLSRQNTYCPLRMLKTCMTAPPSCTHPKSHLKPNALFLPTVNLFIFPPFPPTAATAFFLILCLFFLSYP</sequence>
<protein>
    <submittedName>
        <fullName evidence="2">Uncharacterized protein</fullName>
    </submittedName>
</protein>
<accession>A0ABV0QYH3</accession>
<evidence type="ECO:0000313" key="3">
    <source>
        <dbReference type="Proteomes" id="UP001434883"/>
    </source>
</evidence>
<evidence type="ECO:0000256" key="1">
    <source>
        <dbReference type="SAM" id="Phobius"/>
    </source>
</evidence>